<sequence>MYYVAVIPESIPEIESIRADIDPLVELSKAHITLVFPHQWESLNDAIKHIENIAANVSPFSVVARDFTGQDGDLIFLNIKKGNDELIELHDMLYSGPFQSQLDRKQTYIPHITVGRVTNPFAWQENIEALTELNNSISFDVTSMSVLEITQSGDELIRDIELSG</sequence>
<dbReference type="InterPro" id="IPR050580">
    <property type="entry name" value="2H_phosphoesterase_YjcG-like"/>
</dbReference>
<dbReference type="RefSeq" id="WP_068902550.1">
    <property type="nucleotide sequence ID" value="NZ_JBHUIF010000015.1"/>
</dbReference>
<dbReference type="SUPFAM" id="SSF55144">
    <property type="entry name" value="LigT-like"/>
    <property type="match status" value="1"/>
</dbReference>
<accession>A0A1C3EIE0</accession>
<dbReference type="PANTHER" id="PTHR40037">
    <property type="entry name" value="PHOSPHOESTERASE YJCG-RELATED"/>
    <property type="match status" value="1"/>
</dbReference>
<gene>
    <name evidence="1" type="ORF">A8L45_12015</name>
</gene>
<protein>
    <recommendedName>
        <fullName evidence="3">2'-5' RNA ligase</fullName>
    </recommendedName>
</protein>
<dbReference type="PANTHER" id="PTHR40037:SF1">
    <property type="entry name" value="PHOSPHOESTERASE SAOUHSC_00951-RELATED"/>
    <property type="match status" value="1"/>
</dbReference>
<organism evidence="1 2">
    <name type="scientific">Veronia pacifica</name>
    <dbReference type="NCBI Taxonomy" id="1080227"/>
    <lineage>
        <taxon>Bacteria</taxon>
        <taxon>Pseudomonadati</taxon>
        <taxon>Pseudomonadota</taxon>
        <taxon>Gammaproteobacteria</taxon>
        <taxon>Vibrionales</taxon>
        <taxon>Vibrionaceae</taxon>
        <taxon>Veronia</taxon>
    </lineage>
</organism>
<dbReference type="STRING" id="1080227.A8L45_12015"/>
<dbReference type="InterPro" id="IPR009097">
    <property type="entry name" value="Cyclic_Pdiesterase"/>
</dbReference>
<dbReference type="Gene3D" id="3.90.1140.10">
    <property type="entry name" value="Cyclic phosphodiesterase"/>
    <property type="match status" value="1"/>
</dbReference>
<evidence type="ECO:0000313" key="2">
    <source>
        <dbReference type="Proteomes" id="UP000094936"/>
    </source>
</evidence>
<dbReference type="EMBL" id="LYBM01000020">
    <property type="protein sequence ID" value="ODA33011.1"/>
    <property type="molecule type" value="Genomic_DNA"/>
</dbReference>
<dbReference type="Proteomes" id="UP000094936">
    <property type="component" value="Unassembled WGS sequence"/>
</dbReference>
<comment type="caution">
    <text evidence="1">The sequence shown here is derived from an EMBL/GenBank/DDBJ whole genome shotgun (WGS) entry which is preliminary data.</text>
</comment>
<dbReference type="Pfam" id="PF13563">
    <property type="entry name" value="2_5_RNA_ligase2"/>
    <property type="match status" value="1"/>
</dbReference>
<keyword evidence="2" id="KW-1185">Reference proteome</keyword>
<dbReference type="OrthoDB" id="7065106at2"/>
<proteinExistence type="predicted"/>
<reference evidence="1 2" key="1">
    <citation type="submission" date="2016-05" db="EMBL/GenBank/DDBJ databases">
        <title>Genomic Taxonomy of the Vibrionaceae.</title>
        <authorList>
            <person name="Gomez-Gil B."/>
            <person name="Enciso-Ibarra J."/>
        </authorList>
    </citation>
    <scope>NUCLEOTIDE SEQUENCE [LARGE SCALE GENOMIC DNA]</scope>
    <source>
        <strain evidence="1 2">CAIM 1920</strain>
    </source>
</reference>
<name>A0A1C3EIE0_9GAMM</name>
<evidence type="ECO:0000313" key="1">
    <source>
        <dbReference type="EMBL" id="ODA33011.1"/>
    </source>
</evidence>
<dbReference type="AlphaFoldDB" id="A0A1C3EIE0"/>
<evidence type="ECO:0008006" key="3">
    <source>
        <dbReference type="Google" id="ProtNLM"/>
    </source>
</evidence>